<dbReference type="RefSeq" id="WP_074519261.1">
    <property type="nucleotide sequence ID" value="NZ_DAIOMO010000003.1"/>
</dbReference>
<evidence type="ECO:0000313" key="1">
    <source>
        <dbReference type="EMBL" id="SDD41753.1"/>
    </source>
</evidence>
<dbReference type="STRING" id="637679.GCA_001550055_00272"/>
<gene>
    <name evidence="1" type="ORF">SAMN04488071_0618</name>
</gene>
<name>A0A1G6UK95_9PROT</name>
<dbReference type="EMBL" id="FNAK01000001">
    <property type="protein sequence ID" value="SDD41753.1"/>
    <property type="molecule type" value="Genomic_DNA"/>
</dbReference>
<reference evidence="1 2" key="1">
    <citation type="submission" date="2016-10" db="EMBL/GenBank/DDBJ databases">
        <authorList>
            <person name="de Groot N.N."/>
        </authorList>
    </citation>
    <scope>NUCLEOTIDE SEQUENCE [LARGE SCALE GENOMIC DNA]</scope>
    <source>
        <strain evidence="1 2">CGMCC 1.9109</strain>
    </source>
</reference>
<keyword evidence="2" id="KW-1185">Reference proteome</keyword>
<dbReference type="NCBIfam" id="NF041374">
    <property type="entry name" value="GDCCVxC"/>
    <property type="match status" value="1"/>
</dbReference>
<proteinExistence type="predicted"/>
<dbReference type="Proteomes" id="UP000183685">
    <property type="component" value="Unassembled WGS sequence"/>
</dbReference>
<sequence length="72" mass="7701">MIELKSTLTCPECGHKVTNTMPTDACQYFFDCPGCGALLKPLPGDCCVYCSYGTVPCPPVQEDAGCCNTKET</sequence>
<organism evidence="1 2">
    <name type="scientific">Kordiimonas lacus</name>
    <dbReference type="NCBI Taxonomy" id="637679"/>
    <lineage>
        <taxon>Bacteria</taxon>
        <taxon>Pseudomonadati</taxon>
        <taxon>Pseudomonadota</taxon>
        <taxon>Alphaproteobacteria</taxon>
        <taxon>Kordiimonadales</taxon>
        <taxon>Kordiimonadaceae</taxon>
        <taxon>Kordiimonas</taxon>
    </lineage>
</organism>
<accession>A0A1G6UK95</accession>
<dbReference type="AlphaFoldDB" id="A0A1G6UK95"/>
<dbReference type="InterPro" id="IPR047677">
    <property type="entry name" value="GDCCVxC"/>
</dbReference>
<dbReference type="OrthoDB" id="332228at2"/>
<protein>
    <submittedName>
        <fullName evidence="1">Uncharacterized protein</fullName>
    </submittedName>
</protein>
<evidence type="ECO:0000313" key="2">
    <source>
        <dbReference type="Proteomes" id="UP000183685"/>
    </source>
</evidence>